<dbReference type="InterPro" id="IPR036770">
    <property type="entry name" value="Ankyrin_rpt-contain_sf"/>
</dbReference>
<dbReference type="EMBL" id="LFRF01000003">
    <property type="protein sequence ID" value="KND93634.1"/>
    <property type="molecule type" value="Genomic_DNA"/>
</dbReference>
<keyword evidence="2" id="KW-0040">ANK repeat</keyword>
<feature type="compositionally biased region" description="Polar residues" evidence="3">
    <location>
        <begin position="56"/>
        <end position="72"/>
    </location>
</feature>
<dbReference type="Pfam" id="PF12796">
    <property type="entry name" value="Ank_2"/>
    <property type="match status" value="1"/>
</dbReference>
<dbReference type="GO" id="GO:0085020">
    <property type="term" value="P:protein K6-linked ubiquitination"/>
    <property type="evidence" value="ECO:0007669"/>
    <property type="project" value="TreeGrafter"/>
</dbReference>
<keyword evidence="5" id="KW-1185">Reference proteome</keyword>
<accession>A0A0L0NHW0</accession>
<organism evidence="4 5">
    <name type="scientific">Tolypocladium ophioglossoides (strain CBS 100239)</name>
    <name type="common">Snaketongue truffleclub</name>
    <name type="synonym">Elaphocordyceps ophioglossoides</name>
    <dbReference type="NCBI Taxonomy" id="1163406"/>
    <lineage>
        <taxon>Eukaryota</taxon>
        <taxon>Fungi</taxon>
        <taxon>Dikarya</taxon>
        <taxon>Ascomycota</taxon>
        <taxon>Pezizomycotina</taxon>
        <taxon>Sordariomycetes</taxon>
        <taxon>Hypocreomycetidae</taxon>
        <taxon>Hypocreales</taxon>
        <taxon>Ophiocordycipitaceae</taxon>
        <taxon>Tolypocladium</taxon>
    </lineage>
</organism>
<comment type="caution">
    <text evidence="4">The sequence shown here is derived from an EMBL/GenBank/DDBJ whole genome shotgun (WGS) entry which is preliminary data.</text>
</comment>
<evidence type="ECO:0000256" key="2">
    <source>
        <dbReference type="ARBA" id="ARBA00023043"/>
    </source>
</evidence>
<feature type="region of interest" description="Disordered" evidence="3">
    <location>
        <begin position="49"/>
        <end position="72"/>
    </location>
</feature>
<dbReference type="PANTHER" id="PTHR24171">
    <property type="entry name" value="ANKYRIN REPEAT DOMAIN-CONTAINING PROTEIN 39-RELATED"/>
    <property type="match status" value="1"/>
</dbReference>
<sequence length="214" mass="23770">MVMSAARSALRMQRLKPDANWFAKYPVQVIGHELDWLALRIGRDDIEHDLDRKSSDSPSAPTRLAQLTGSPTAPSRNFRIEMVEVRRKAQQLAEAIESAVSIIFSMAEIKRKVDVDLRDSSSRTPLLYAAKGGHEAVVKLLLATSKVDVDAKANFDQTPLLPAVEGRHIAVVKLLLATGKVDPTLGTLTTCRCLTWQKLTSVSPYYSYKNPTWL</sequence>
<dbReference type="SMART" id="SM00248">
    <property type="entry name" value="ANK"/>
    <property type="match status" value="2"/>
</dbReference>
<evidence type="ECO:0000313" key="5">
    <source>
        <dbReference type="Proteomes" id="UP000036947"/>
    </source>
</evidence>
<evidence type="ECO:0000313" key="4">
    <source>
        <dbReference type="EMBL" id="KND93634.1"/>
    </source>
</evidence>
<dbReference type="Proteomes" id="UP000036947">
    <property type="component" value="Unassembled WGS sequence"/>
</dbReference>
<dbReference type="PANTHER" id="PTHR24171:SF8">
    <property type="entry name" value="BRCA1-ASSOCIATED RING DOMAIN PROTEIN 1"/>
    <property type="match status" value="1"/>
</dbReference>
<reference evidence="4 5" key="1">
    <citation type="journal article" date="2015" name="BMC Genomics">
        <title>The genome of the truffle-parasite Tolypocladium ophioglossoides and the evolution of antifungal peptaibiotics.</title>
        <authorList>
            <person name="Quandt C.A."/>
            <person name="Bushley K.E."/>
            <person name="Spatafora J.W."/>
        </authorList>
    </citation>
    <scope>NUCLEOTIDE SEQUENCE [LARGE SCALE GENOMIC DNA]</scope>
    <source>
        <strain evidence="4 5">CBS 100239</strain>
    </source>
</reference>
<dbReference type="Gene3D" id="1.25.40.20">
    <property type="entry name" value="Ankyrin repeat-containing domain"/>
    <property type="match status" value="1"/>
</dbReference>
<dbReference type="GO" id="GO:0004842">
    <property type="term" value="F:ubiquitin-protein transferase activity"/>
    <property type="evidence" value="ECO:0007669"/>
    <property type="project" value="TreeGrafter"/>
</dbReference>
<dbReference type="STRING" id="1163406.A0A0L0NHW0"/>
<evidence type="ECO:0000256" key="3">
    <source>
        <dbReference type="SAM" id="MobiDB-lite"/>
    </source>
</evidence>
<proteinExistence type="predicted"/>
<dbReference type="InterPro" id="IPR002110">
    <property type="entry name" value="Ankyrin_rpt"/>
</dbReference>
<gene>
    <name evidence="4" type="ORF">TOPH_01478</name>
</gene>
<name>A0A0L0NHW0_TOLOC</name>
<evidence type="ECO:0000256" key="1">
    <source>
        <dbReference type="ARBA" id="ARBA00022737"/>
    </source>
</evidence>
<protein>
    <submittedName>
        <fullName evidence="4">60 kDa lysophospholipase</fullName>
    </submittedName>
</protein>
<dbReference type="AlphaFoldDB" id="A0A0L0NHW0"/>
<dbReference type="SUPFAM" id="SSF48403">
    <property type="entry name" value="Ankyrin repeat"/>
    <property type="match status" value="1"/>
</dbReference>
<keyword evidence="1" id="KW-0677">Repeat</keyword>
<dbReference type="OrthoDB" id="341259at2759"/>